<organism evidence="1 2">
    <name type="scientific">Paenibacillus abyssi</name>
    <dbReference type="NCBI Taxonomy" id="1340531"/>
    <lineage>
        <taxon>Bacteria</taxon>
        <taxon>Bacillati</taxon>
        <taxon>Bacillota</taxon>
        <taxon>Bacilli</taxon>
        <taxon>Bacillales</taxon>
        <taxon>Paenibacillaceae</taxon>
        <taxon>Paenibacillus</taxon>
    </lineage>
</organism>
<dbReference type="SUPFAM" id="SSF51219">
    <property type="entry name" value="TRAP-like"/>
    <property type="match status" value="1"/>
</dbReference>
<evidence type="ECO:0000313" key="2">
    <source>
        <dbReference type="Proteomes" id="UP000644756"/>
    </source>
</evidence>
<comment type="caution">
    <text evidence="1">The sequence shown here is derived from an EMBL/GenBank/DDBJ whole genome shotgun (WGS) entry which is preliminary data.</text>
</comment>
<dbReference type="Gene3D" id="3.60.160.10">
    <property type="entry name" value="Mitochondrial biogenesis AIM24"/>
    <property type="match status" value="1"/>
</dbReference>
<keyword evidence="2" id="KW-1185">Reference proteome</keyword>
<evidence type="ECO:0008006" key="3">
    <source>
        <dbReference type="Google" id="ProtNLM"/>
    </source>
</evidence>
<dbReference type="Proteomes" id="UP000644756">
    <property type="component" value="Unassembled WGS sequence"/>
</dbReference>
<gene>
    <name evidence="1" type="ORF">GCM10010916_22320</name>
</gene>
<dbReference type="InterPro" id="IPR016031">
    <property type="entry name" value="Trp_RNA-bd_attenuator-like_dom"/>
</dbReference>
<sequence length="232" mass="26050">MQFSGGNEQTQNGHVLISLTEEDRLHILHPGQIIAYKGNPSGREDRFMDLAGMYRKRRWIRSKISGPSELLLGLPPGCRLHVVPIEAESSLLYDFRNVLFFSDGMTMKNRLQSIKNAVITQEWVRIKFSGPGQLGIISTGFMETLTLHPETPLYVDAGALIAYPEDASLKISVYGNSLASQHMKVQWEIKGNGPVLIQTGSSDPQLERQMRQDSLIRRTLREVLPFGGVFIK</sequence>
<dbReference type="EMBL" id="BMGR01000006">
    <property type="protein sequence ID" value="GGG04764.1"/>
    <property type="molecule type" value="Genomic_DNA"/>
</dbReference>
<reference evidence="1" key="1">
    <citation type="journal article" date="2014" name="Int. J. Syst. Evol. Microbiol.">
        <title>Complete genome sequence of Corynebacterium casei LMG S-19264T (=DSM 44701T), isolated from a smear-ripened cheese.</title>
        <authorList>
            <consortium name="US DOE Joint Genome Institute (JGI-PGF)"/>
            <person name="Walter F."/>
            <person name="Albersmeier A."/>
            <person name="Kalinowski J."/>
            <person name="Ruckert C."/>
        </authorList>
    </citation>
    <scope>NUCLEOTIDE SEQUENCE</scope>
    <source>
        <strain evidence="1">CGMCC 1.12987</strain>
    </source>
</reference>
<name>A0A917D0L2_9BACL</name>
<dbReference type="InterPro" id="IPR036983">
    <property type="entry name" value="AIM24_sf"/>
</dbReference>
<dbReference type="AlphaFoldDB" id="A0A917D0L2"/>
<reference evidence="1" key="2">
    <citation type="submission" date="2020-09" db="EMBL/GenBank/DDBJ databases">
        <authorList>
            <person name="Sun Q."/>
            <person name="Zhou Y."/>
        </authorList>
    </citation>
    <scope>NUCLEOTIDE SEQUENCE</scope>
    <source>
        <strain evidence="1">CGMCC 1.12987</strain>
    </source>
</reference>
<proteinExistence type="predicted"/>
<dbReference type="InterPro" id="IPR002838">
    <property type="entry name" value="AIM24"/>
</dbReference>
<protein>
    <recommendedName>
        <fullName evidence="3">AIM24 family protein</fullName>
    </recommendedName>
</protein>
<dbReference type="RefSeq" id="WP_188531135.1">
    <property type="nucleotide sequence ID" value="NZ_BMGR01000006.1"/>
</dbReference>
<evidence type="ECO:0000313" key="1">
    <source>
        <dbReference type="EMBL" id="GGG04764.1"/>
    </source>
</evidence>
<accession>A0A917D0L2</accession>
<dbReference type="Pfam" id="PF01987">
    <property type="entry name" value="AIM24"/>
    <property type="match status" value="1"/>
</dbReference>